<organism evidence="3 4">
    <name type="scientific">Massilia oculi</name>
    <dbReference type="NCBI Taxonomy" id="945844"/>
    <lineage>
        <taxon>Bacteria</taxon>
        <taxon>Pseudomonadati</taxon>
        <taxon>Pseudomonadota</taxon>
        <taxon>Betaproteobacteria</taxon>
        <taxon>Burkholderiales</taxon>
        <taxon>Oxalobacteraceae</taxon>
        <taxon>Telluria group</taxon>
        <taxon>Massilia</taxon>
    </lineage>
</organism>
<evidence type="ECO:0000313" key="4">
    <source>
        <dbReference type="Proteomes" id="UP000245820"/>
    </source>
</evidence>
<dbReference type="Proteomes" id="UP000245820">
    <property type="component" value="Chromosome"/>
</dbReference>
<dbReference type="InterPro" id="IPR003646">
    <property type="entry name" value="SH3-like_bac-type"/>
</dbReference>
<dbReference type="KEGG" id="mtim:DIR46_02555"/>
<keyword evidence="1" id="KW-0472">Membrane</keyword>
<reference evidence="3 4" key="1">
    <citation type="submission" date="2018-05" db="EMBL/GenBank/DDBJ databases">
        <title>Complete genome sequence of Massilia oculi sp. nov. CCUG 43427T (=DSM 26321T), the type strain of M. oculi, and comparison with genome sequences of other Massilia strains.</title>
        <authorList>
            <person name="Zhu B."/>
        </authorList>
    </citation>
    <scope>NUCLEOTIDE SEQUENCE [LARGE SCALE GENOMIC DNA]</scope>
    <source>
        <strain evidence="3 4">CCUG 43427</strain>
    </source>
</reference>
<keyword evidence="1" id="KW-1133">Transmembrane helix</keyword>
<sequence>MVTWTHAAAYAVALVLTLCACAWLTPRAWWRRPNARALGVLGVGTAVGGTLLLAVSGTSAPALEPVQSAQAREVAGIDLPVAGARYRVHDALNLRVAGGVGAERLLVVPAGARVEATGLREGDWWQVRATVDGKAVEGWASSLWLRRAGEGPGV</sequence>
<dbReference type="AlphaFoldDB" id="A0A2S2DF11"/>
<dbReference type="Gene3D" id="2.30.30.40">
    <property type="entry name" value="SH3 Domains"/>
    <property type="match status" value="1"/>
</dbReference>
<feature type="transmembrane region" description="Helical" evidence="1">
    <location>
        <begin position="37"/>
        <end position="55"/>
    </location>
</feature>
<name>A0A2S2DF11_9BURK</name>
<dbReference type="Pfam" id="PF08239">
    <property type="entry name" value="SH3_3"/>
    <property type="match status" value="1"/>
</dbReference>
<feature type="domain" description="SH3b" evidence="2">
    <location>
        <begin position="90"/>
        <end position="145"/>
    </location>
</feature>
<proteinExistence type="predicted"/>
<evidence type="ECO:0000313" key="3">
    <source>
        <dbReference type="EMBL" id="AWL03446.1"/>
    </source>
</evidence>
<keyword evidence="1" id="KW-0812">Transmembrane</keyword>
<evidence type="ECO:0000259" key="2">
    <source>
        <dbReference type="Pfam" id="PF08239"/>
    </source>
</evidence>
<feature type="transmembrane region" description="Helical" evidence="1">
    <location>
        <begin position="6"/>
        <end position="25"/>
    </location>
</feature>
<dbReference type="OrthoDB" id="8758863at2"/>
<gene>
    <name evidence="3" type="ORF">DIR46_02555</name>
</gene>
<accession>A0A2S2DF11</accession>
<dbReference type="EMBL" id="CP029343">
    <property type="protein sequence ID" value="AWL03446.1"/>
    <property type="molecule type" value="Genomic_DNA"/>
</dbReference>
<evidence type="ECO:0000256" key="1">
    <source>
        <dbReference type="SAM" id="Phobius"/>
    </source>
</evidence>
<keyword evidence="4" id="KW-1185">Reference proteome</keyword>
<protein>
    <submittedName>
        <fullName evidence="3">SH3 domain-containing protein</fullName>
    </submittedName>
</protein>